<dbReference type="GO" id="GO:0046592">
    <property type="term" value="F:polyamine oxidase activity"/>
    <property type="evidence" value="ECO:0007669"/>
    <property type="project" value="TreeGrafter"/>
</dbReference>
<keyword evidence="4" id="KW-0560">Oxidoreductase</keyword>
<comment type="caution">
    <text evidence="8">The sequence shown here is derived from an EMBL/GenBank/DDBJ whole genome shotgun (WGS) entry which is preliminary data.</text>
</comment>
<evidence type="ECO:0000313" key="9">
    <source>
        <dbReference type="Proteomes" id="UP000650467"/>
    </source>
</evidence>
<evidence type="ECO:0000256" key="5">
    <source>
        <dbReference type="PIRSR" id="PIRSR601613-1"/>
    </source>
</evidence>
<reference evidence="8" key="1">
    <citation type="journal article" date="2020" name="bioRxiv">
        <title>Comparative genomics of Chlamydomonas.</title>
        <authorList>
            <person name="Craig R.J."/>
            <person name="Hasan A.R."/>
            <person name="Ness R.W."/>
            <person name="Keightley P.D."/>
        </authorList>
    </citation>
    <scope>NUCLEOTIDE SEQUENCE</scope>
    <source>
        <strain evidence="8">SAG 7.73</strain>
    </source>
</reference>
<comment type="cofactor">
    <cofactor evidence="1">
        <name>FAD</name>
        <dbReference type="ChEBI" id="CHEBI:57692"/>
    </cofactor>
</comment>
<protein>
    <recommendedName>
        <fullName evidence="7">Amine oxidase domain-containing protein</fullName>
    </recommendedName>
</protein>
<dbReference type="SUPFAM" id="SSF54373">
    <property type="entry name" value="FAD-linked reductases, C-terminal domain"/>
    <property type="match status" value="1"/>
</dbReference>
<name>A0A835SYG2_CHLIN</name>
<evidence type="ECO:0000256" key="4">
    <source>
        <dbReference type="ARBA" id="ARBA00023002"/>
    </source>
</evidence>
<evidence type="ECO:0000259" key="7">
    <source>
        <dbReference type="Pfam" id="PF01593"/>
    </source>
</evidence>
<evidence type="ECO:0000256" key="6">
    <source>
        <dbReference type="SAM" id="MobiDB-lite"/>
    </source>
</evidence>
<proteinExistence type="inferred from homology"/>
<dbReference type="Pfam" id="PF01593">
    <property type="entry name" value="Amino_oxidase"/>
    <property type="match status" value="1"/>
</dbReference>
<feature type="binding site" evidence="5">
    <location>
        <position position="16"/>
    </location>
    <ligand>
        <name>FAD</name>
        <dbReference type="ChEBI" id="CHEBI:57692"/>
    </ligand>
</feature>
<dbReference type="Gene3D" id="3.50.50.60">
    <property type="entry name" value="FAD/NAD(P)-binding domain"/>
    <property type="match status" value="2"/>
</dbReference>
<keyword evidence="9" id="KW-1185">Reference proteome</keyword>
<dbReference type="Gene3D" id="3.90.660.10">
    <property type="match status" value="1"/>
</dbReference>
<dbReference type="PANTHER" id="PTHR10742:SF386">
    <property type="entry name" value="LYSINE-SPECIFIC HISTONE DEMETHYLASE 1A"/>
    <property type="match status" value="1"/>
</dbReference>
<dbReference type="InterPro" id="IPR036188">
    <property type="entry name" value="FAD/NAD-bd_sf"/>
</dbReference>
<dbReference type="InterPro" id="IPR001613">
    <property type="entry name" value="Flavin_amine_oxidase"/>
</dbReference>
<feature type="region of interest" description="Disordered" evidence="6">
    <location>
        <begin position="603"/>
        <end position="647"/>
    </location>
</feature>
<organism evidence="8 9">
    <name type="scientific">Chlamydomonas incerta</name>
    <dbReference type="NCBI Taxonomy" id="51695"/>
    <lineage>
        <taxon>Eukaryota</taxon>
        <taxon>Viridiplantae</taxon>
        <taxon>Chlorophyta</taxon>
        <taxon>core chlorophytes</taxon>
        <taxon>Chlorophyceae</taxon>
        <taxon>CS clade</taxon>
        <taxon>Chlamydomonadales</taxon>
        <taxon>Chlamydomonadaceae</taxon>
        <taxon>Chlamydomonas</taxon>
    </lineage>
</organism>
<dbReference type="PRINTS" id="PR00757">
    <property type="entry name" value="AMINEOXDASEF"/>
</dbReference>
<dbReference type="SUPFAM" id="SSF51905">
    <property type="entry name" value="FAD/NAD(P)-binding domain"/>
    <property type="match status" value="1"/>
</dbReference>
<comment type="pathway">
    <text evidence="2">Amine and polyamine degradation; spermine degradation.</text>
</comment>
<sequence>MSDGDFDVLIIGAGVSGLAAASALQRQGLRVAVLESRTRVGGRIHTVPVGPHGPSVDLGAAWIHGIGSAHAPNPLFALASRAGLRAAPTDYADATTYTADGTRLPPSAVSEMEGIYNTFEQHLRSLLRSPDPQPALQPLSVALDSYAAGAGLSPAQHAALAFAASNHMEHYWAGDMHSMGVAALDEEVLPGGDVVLPGGYGGLVGALAAGLDVRLGHQVLHVSYGAGTRGRDAGAAAAGVTVTVRMLPPPPPPPGELHGRHQPLDAAVEAGRRVELRARAAVVTLPLGVLRSGSVGFSPPLGAADPAKAAAIGALGTAVYNKVIMCYDPADVFWDNSAFIYRIPRPHEAGRWSYFLNLHKVTGAPILIAFNLGEAAAILEAASDEAAVAGALEALAGVYGPGRVRRPRTALVTRWGSDPHSRMSYTYIPAGVTTAALDDMARPVAGRLFFAGEATHRAHYGTAHGAFDSGLRAAAALLQQLAAESLRGGAEPAGRWLPLQPRLRLLPPPQHQQHKQMAPAKGPGWSKQQALLGLDQWLAASSGAVGIALEAAGGAASAGDIGPGASHAAASPAVGFAMPHSGGLVPAAASGTIGDFADDSCCGPVGGGPTEGQQEAREQRGTQEHQEEIEEAGQACRPPRPVTRSRM</sequence>
<dbReference type="InterPro" id="IPR050281">
    <property type="entry name" value="Flavin_monoamine_oxidase"/>
</dbReference>
<evidence type="ECO:0000313" key="8">
    <source>
        <dbReference type="EMBL" id="KAG2428780.1"/>
    </source>
</evidence>
<dbReference type="InterPro" id="IPR002937">
    <property type="entry name" value="Amino_oxidase"/>
</dbReference>
<evidence type="ECO:0000256" key="3">
    <source>
        <dbReference type="ARBA" id="ARBA00005995"/>
    </source>
</evidence>
<feature type="domain" description="Amine oxidase" evidence="7">
    <location>
        <begin position="15"/>
        <end position="478"/>
    </location>
</feature>
<evidence type="ECO:0000256" key="1">
    <source>
        <dbReference type="ARBA" id="ARBA00001974"/>
    </source>
</evidence>
<dbReference type="GO" id="GO:0006598">
    <property type="term" value="P:polyamine catabolic process"/>
    <property type="evidence" value="ECO:0007669"/>
    <property type="project" value="UniProtKB-ARBA"/>
</dbReference>
<dbReference type="EMBL" id="JAEHOC010000033">
    <property type="protein sequence ID" value="KAG2428780.1"/>
    <property type="molecule type" value="Genomic_DNA"/>
</dbReference>
<comment type="similarity">
    <text evidence="3">Belongs to the flavin monoamine oxidase family.</text>
</comment>
<feature type="compositionally biased region" description="Basic and acidic residues" evidence="6">
    <location>
        <begin position="614"/>
        <end position="626"/>
    </location>
</feature>
<dbReference type="AlphaFoldDB" id="A0A835SYG2"/>
<accession>A0A835SYG2</accession>
<feature type="binding site" evidence="5">
    <location>
        <position position="370"/>
    </location>
    <ligand>
        <name>substrate</name>
    </ligand>
</feature>
<evidence type="ECO:0000256" key="2">
    <source>
        <dbReference type="ARBA" id="ARBA00004723"/>
    </source>
</evidence>
<feature type="binding site" evidence="5">
    <location>
        <position position="219"/>
    </location>
    <ligand>
        <name>FAD</name>
        <dbReference type="ChEBI" id="CHEBI:57692"/>
    </ligand>
</feature>
<gene>
    <name evidence="8" type="ORF">HXX76_011480</name>
</gene>
<dbReference type="OrthoDB" id="5046242at2759"/>
<dbReference type="Proteomes" id="UP000650467">
    <property type="component" value="Unassembled WGS sequence"/>
</dbReference>
<dbReference type="PANTHER" id="PTHR10742">
    <property type="entry name" value="FLAVIN MONOAMINE OXIDASE"/>
    <property type="match status" value="1"/>
</dbReference>